<dbReference type="Gene3D" id="2.60.120.1440">
    <property type="match status" value="1"/>
</dbReference>
<keyword evidence="1" id="KW-0812">Transmembrane</keyword>
<dbReference type="InterPro" id="IPR032508">
    <property type="entry name" value="FecR_C"/>
</dbReference>
<evidence type="ECO:0000313" key="4">
    <source>
        <dbReference type="EMBL" id="PSL49860.1"/>
    </source>
</evidence>
<dbReference type="Gene3D" id="3.55.50.30">
    <property type="match status" value="1"/>
</dbReference>
<feature type="domain" description="Protein FecR C-terminal" evidence="3">
    <location>
        <begin position="326"/>
        <end position="393"/>
    </location>
</feature>
<feature type="domain" description="FecR protein" evidence="2">
    <location>
        <begin position="188"/>
        <end position="283"/>
    </location>
</feature>
<keyword evidence="1" id="KW-0472">Membrane</keyword>
<dbReference type="InterPro" id="IPR012373">
    <property type="entry name" value="Ferrdict_sens_TM"/>
</dbReference>
<dbReference type="OrthoDB" id="625980at2"/>
<gene>
    <name evidence="4" type="ORF">CLV51_1011197</name>
</gene>
<comment type="caution">
    <text evidence="4">The sequence shown here is derived from an EMBL/GenBank/DDBJ whole genome shotgun (WGS) entry which is preliminary data.</text>
</comment>
<dbReference type="Pfam" id="PF16344">
    <property type="entry name" value="FecR_C"/>
    <property type="match status" value="1"/>
</dbReference>
<reference evidence="4 5" key="1">
    <citation type="submission" date="2018-03" db="EMBL/GenBank/DDBJ databases">
        <title>Genomic Encyclopedia of Archaeal and Bacterial Type Strains, Phase II (KMG-II): from individual species to whole genera.</title>
        <authorList>
            <person name="Goeker M."/>
        </authorList>
    </citation>
    <scope>NUCLEOTIDE SEQUENCE [LARGE SCALE GENOMIC DNA]</scope>
    <source>
        <strain evidence="4 5">DSM 24859</strain>
    </source>
</reference>
<dbReference type="RefSeq" id="WP_146151230.1">
    <property type="nucleotide sequence ID" value="NZ_PYAW01000001.1"/>
</dbReference>
<dbReference type="PANTHER" id="PTHR30273:SF2">
    <property type="entry name" value="PROTEIN FECR"/>
    <property type="match status" value="1"/>
</dbReference>
<dbReference type="FunFam" id="2.60.120.1440:FF:000001">
    <property type="entry name" value="Putative anti-sigma factor"/>
    <property type="match status" value="1"/>
</dbReference>
<feature type="transmembrane region" description="Helical" evidence="1">
    <location>
        <begin position="96"/>
        <end position="116"/>
    </location>
</feature>
<proteinExistence type="predicted"/>
<protein>
    <submittedName>
        <fullName evidence="4">FecR family protein</fullName>
    </submittedName>
</protein>
<dbReference type="InterPro" id="IPR006860">
    <property type="entry name" value="FecR"/>
</dbReference>
<evidence type="ECO:0000313" key="5">
    <source>
        <dbReference type="Proteomes" id="UP000240971"/>
    </source>
</evidence>
<dbReference type="EMBL" id="PYAW01000001">
    <property type="protein sequence ID" value="PSL49860.1"/>
    <property type="molecule type" value="Genomic_DNA"/>
</dbReference>
<dbReference type="Pfam" id="PF04773">
    <property type="entry name" value="FecR"/>
    <property type="match status" value="1"/>
</dbReference>
<keyword evidence="5" id="KW-1185">Reference proteome</keyword>
<keyword evidence="1" id="KW-1133">Transmembrane helix</keyword>
<evidence type="ECO:0000259" key="2">
    <source>
        <dbReference type="Pfam" id="PF04773"/>
    </source>
</evidence>
<dbReference type="AlphaFoldDB" id="A0A2P8HUF3"/>
<dbReference type="GO" id="GO:0016989">
    <property type="term" value="F:sigma factor antagonist activity"/>
    <property type="evidence" value="ECO:0007669"/>
    <property type="project" value="TreeGrafter"/>
</dbReference>
<dbReference type="Proteomes" id="UP000240971">
    <property type="component" value="Unassembled WGS sequence"/>
</dbReference>
<accession>A0A2P8HUF3</accession>
<name>A0A2P8HUF3_CHINA</name>
<evidence type="ECO:0000256" key="1">
    <source>
        <dbReference type="SAM" id="Phobius"/>
    </source>
</evidence>
<organism evidence="4 5">
    <name type="scientific">Chitinophaga niastensis</name>
    <dbReference type="NCBI Taxonomy" id="536980"/>
    <lineage>
        <taxon>Bacteria</taxon>
        <taxon>Pseudomonadati</taxon>
        <taxon>Bacteroidota</taxon>
        <taxon>Chitinophagia</taxon>
        <taxon>Chitinophagales</taxon>
        <taxon>Chitinophagaceae</taxon>
        <taxon>Chitinophaga</taxon>
    </lineage>
</organism>
<evidence type="ECO:0000259" key="3">
    <source>
        <dbReference type="Pfam" id="PF16344"/>
    </source>
</evidence>
<dbReference type="PANTHER" id="PTHR30273">
    <property type="entry name" value="PERIPLASMIC SIGNAL SENSOR AND SIGMA FACTOR ACTIVATOR FECR-RELATED"/>
    <property type="match status" value="1"/>
</dbReference>
<sequence>MSFPKRVYSNAMNHHQELLQKIAAGNSTPEERAALSEWLKTLSEQVYHQVLLDYAEIMSQQTVSDFHNAALLEKVNADIARAEQVTLAVPVYRRMWFRYSAAASILVAALLSWYIFSPFKAAVPVATTNIPPGSNKAVLTLANGRQIVLNSAQNGLLGKQGTVQIIKLDSGLLSYQGATTTGEVLYNTIATPRGGQFQVLLPDGSRVWLNAASSLRFPTAFTGADRAVTLTGEAYFEVAQNQAKPFAVTVNNMKVQVLGTSFNIMAYEEEGAVNTTLVSGAVKVNCENNQAVIAPGQQAVLPTGKSQFEIGAANIEAAVAWKEGHFLFDNNDIYTIMRQVGRWYDVEISYQGDLSGITLSGAISRKKYVSQVLDILATTGRVQFEMKDNRIIVMAKQQ</sequence>